<dbReference type="Pfam" id="PF25507">
    <property type="entry name" value="OB_POT1A"/>
    <property type="match status" value="1"/>
</dbReference>
<feature type="domain" description="POT1A/B-like OB fold" evidence="1">
    <location>
        <begin position="1"/>
        <end position="114"/>
    </location>
</feature>
<dbReference type="OrthoDB" id="2186770at2759"/>
<protein>
    <recommendedName>
        <fullName evidence="1">POT1A/B-like OB fold domain-containing protein</fullName>
    </recommendedName>
</protein>
<name>A0A5P1EMH4_ASPOF</name>
<dbReference type="InterPro" id="IPR028389">
    <property type="entry name" value="POT1"/>
</dbReference>
<dbReference type="GO" id="GO:0016233">
    <property type="term" value="P:telomere capping"/>
    <property type="evidence" value="ECO:0007669"/>
    <property type="project" value="TreeGrafter"/>
</dbReference>
<dbReference type="GO" id="GO:0032210">
    <property type="term" value="P:regulation of telomere maintenance via telomerase"/>
    <property type="evidence" value="ECO:0007669"/>
    <property type="project" value="TreeGrafter"/>
</dbReference>
<dbReference type="EMBL" id="CM007386">
    <property type="protein sequence ID" value="ONK67205.1"/>
    <property type="molecule type" value="Genomic_DNA"/>
</dbReference>
<evidence type="ECO:0000259" key="1">
    <source>
        <dbReference type="Pfam" id="PF25507"/>
    </source>
</evidence>
<evidence type="ECO:0000313" key="2">
    <source>
        <dbReference type="EMBL" id="ONK67205.1"/>
    </source>
</evidence>
<proteinExistence type="predicted"/>
<keyword evidence="3" id="KW-1185">Reference proteome</keyword>
<evidence type="ECO:0000313" key="3">
    <source>
        <dbReference type="Proteomes" id="UP000243459"/>
    </source>
</evidence>
<organism evidence="2 3">
    <name type="scientific">Asparagus officinalis</name>
    <name type="common">Garden asparagus</name>
    <dbReference type="NCBI Taxonomy" id="4686"/>
    <lineage>
        <taxon>Eukaryota</taxon>
        <taxon>Viridiplantae</taxon>
        <taxon>Streptophyta</taxon>
        <taxon>Embryophyta</taxon>
        <taxon>Tracheophyta</taxon>
        <taxon>Spermatophyta</taxon>
        <taxon>Magnoliopsida</taxon>
        <taxon>Liliopsida</taxon>
        <taxon>Asparagales</taxon>
        <taxon>Asparagaceae</taxon>
        <taxon>Asparagoideae</taxon>
        <taxon>Asparagus</taxon>
    </lineage>
</organism>
<dbReference type="OMA" id="MDSITNT"/>
<dbReference type="AlphaFoldDB" id="A0A5P1EMH4"/>
<dbReference type="InterPro" id="IPR057620">
    <property type="entry name" value="POT1A/B-like_OB"/>
</dbReference>
<gene>
    <name evidence="2" type="ORF">A4U43_C06F17520</name>
</gene>
<dbReference type="PANTHER" id="PTHR14513">
    <property type="entry name" value="PROTECTION OF TELOMERES 1"/>
    <property type="match status" value="1"/>
</dbReference>
<dbReference type="Gramene" id="ONK67205">
    <property type="protein sequence ID" value="ONK67205"/>
    <property type="gene ID" value="A4U43_C06F17520"/>
</dbReference>
<dbReference type="GO" id="GO:0098505">
    <property type="term" value="F:G-rich strand telomeric DNA binding"/>
    <property type="evidence" value="ECO:0007669"/>
    <property type="project" value="TreeGrafter"/>
</dbReference>
<dbReference type="Proteomes" id="UP000243459">
    <property type="component" value="Chromosome 6"/>
</dbReference>
<sequence>MDSITNTQVPHWLKCVVRVVAACPWRGEDLRSPLDGCYCVRLTLEDPTARIHAYILGEEGVKFFGYNPTVDQLTRQMSRLLGIKDSDGEEKSCASRDPPWIWCFLMCYYLDKKDPWGSRRYRIIDTRLVD</sequence>
<accession>A0A5P1EMH4</accession>
<reference evidence="3" key="1">
    <citation type="journal article" date="2017" name="Nat. Commun.">
        <title>The asparagus genome sheds light on the origin and evolution of a young Y chromosome.</title>
        <authorList>
            <person name="Harkess A."/>
            <person name="Zhou J."/>
            <person name="Xu C."/>
            <person name="Bowers J.E."/>
            <person name="Van der Hulst R."/>
            <person name="Ayyampalayam S."/>
            <person name="Mercati F."/>
            <person name="Riccardi P."/>
            <person name="McKain M.R."/>
            <person name="Kakrana A."/>
            <person name="Tang H."/>
            <person name="Ray J."/>
            <person name="Groenendijk J."/>
            <person name="Arikit S."/>
            <person name="Mathioni S.M."/>
            <person name="Nakano M."/>
            <person name="Shan H."/>
            <person name="Telgmann-Rauber A."/>
            <person name="Kanno A."/>
            <person name="Yue Z."/>
            <person name="Chen H."/>
            <person name="Li W."/>
            <person name="Chen Y."/>
            <person name="Xu X."/>
            <person name="Zhang Y."/>
            <person name="Luo S."/>
            <person name="Chen H."/>
            <person name="Gao J."/>
            <person name="Mao Z."/>
            <person name="Pires J.C."/>
            <person name="Luo M."/>
            <person name="Kudrna D."/>
            <person name="Wing R.A."/>
            <person name="Meyers B.C."/>
            <person name="Yi K."/>
            <person name="Kong H."/>
            <person name="Lavrijsen P."/>
            <person name="Sunseri F."/>
            <person name="Falavigna A."/>
            <person name="Ye Y."/>
            <person name="Leebens-Mack J.H."/>
            <person name="Chen G."/>
        </authorList>
    </citation>
    <scope>NUCLEOTIDE SEQUENCE [LARGE SCALE GENOMIC DNA]</scope>
    <source>
        <strain evidence="3">cv. DH0086</strain>
    </source>
</reference>
<dbReference type="GO" id="GO:0010521">
    <property type="term" value="F:telomerase inhibitor activity"/>
    <property type="evidence" value="ECO:0007669"/>
    <property type="project" value="TreeGrafter"/>
</dbReference>
<dbReference type="PANTHER" id="PTHR14513:SF0">
    <property type="entry name" value="PROTECTION OF TELOMERES PROTEIN 1"/>
    <property type="match status" value="1"/>
</dbReference>
<dbReference type="GO" id="GO:0000783">
    <property type="term" value="C:nuclear telomere cap complex"/>
    <property type="evidence" value="ECO:0007669"/>
    <property type="project" value="TreeGrafter"/>
</dbReference>